<name>A0A6I6JMM2_9BACT</name>
<dbReference type="GO" id="GO:0003723">
    <property type="term" value="F:RNA binding"/>
    <property type="evidence" value="ECO:0007669"/>
    <property type="project" value="UniProtKB-KW"/>
</dbReference>
<dbReference type="SUPFAM" id="SSF54928">
    <property type="entry name" value="RNA-binding domain, RBD"/>
    <property type="match status" value="1"/>
</dbReference>
<dbReference type="Pfam" id="PF00076">
    <property type="entry name" value="RRM_1"/>
    <property type="match status" value="1"/>
</dbReference>
<dbReference type="RefSeq" id="WP_158946145.1">
    <property type="nucleotide sequence ID" value="NZ_CP046400.1"/>
</dbReference>
<sequence length="88" mass="9863">MSKNLYVGNLAWSTTEDEVRSAFEAYGEVTSVKLIEDRETGRPRGFGFVEMSDDSAARDAIEALDGKDLGGRNLKVNEAKPRVERPRW</sequence>
<protein>
    <submittedName>
        <fullName evidence="3">RNA-binding protein</fullName>
    </submittedName>
</protein>
<evidence type="ECO:0000256" key="1">
    <source>
        <dbReference type="ARBA" id="ARBA00022884"/>
    </source>
</evidence>
<dbReference type="SMART" id="SM00360">
    <property type="entry name" value="RRM"/>
    <property type="match status" value="1"/>
</dbReference>
<dbReference type="Proteomes" id="UP000428328">
    <property type="component" value="Chromosome"/>
</dbReference>
<reference evidence="3 4" key="1">
    <citation type="submission" date="2019-11" db="EMBL/GenBank/DDBJ databases">
        <authorList>
            <person name="Zheng R.K."/>
            <person name="Sun C.M."/>
        </authorList>
    </citation>
    <scope>NUCLEOTIDE SEQUENCE [LARGE SCALE GENOMIC DNA]</scope>
    <source>
        <strain evidence="3 4">SRB007</strain>
    </source>
</reference>
<dbReference type="InterPro" id="IPR052462">
    <property type="entry name" value="SLIRP/GR-RBP-like"/>
</dbReference>
<feature type="domain" description="RRM" evidence="2">
    <location>
        <begin position="3"/>
        <end position="81"/>
    </location>
</feature>
<dbReference type="KEGG" id="psel:GM415_01870"/>
<dbReference type="InterPro" id="IPR048289">
    <property type="entry name" value="RRM2_NsCP33-like"/>
</dbReference>
<organism evidence="3 4">
    <name type="scientific">Pseudodesulfovibrio cashew</name>
    <dbReference type="NCBI Taxonomy" id="2678688"/>
    <lineage>
        <taxon>Bacteria</taxon>
        <taxon>Pseudomonadati</taxon>
        <taxon>Thermodesulfobacteriota</taxon>
        <taxon>Desulfovibrionia</taxon>
        <taxon>Desulfovibrionales</taxon>
        <taxon>Desulfovibrionaceae</taxon>
    </lineage>
</organism>
<evidence type="ECO:0000259" key="2">
    <source>
        <dbReference type="PROSITE" id="PS50102"/>
    </source>
</evidence>
<proteinExistence type="predicted"/>
<dbReference type="PANTHER" id="PTHR48027">
    <property type="entry name" value="HETEROGENEOUS NUCLEAR RIBONUCLEOPROTEIN 87F-RELATED"/>
    <property type="match status" value="1"/>
</dbReference>
<keyword evidence="1" id="KW-0694">RNA-binding</keyword>
<dbReference type="Gene3D" id="3.30.70.330">
    <property type="match status" value="1"/>
</dbReference>
<dbReference type="EMBL" id="CP046400">
    <property type="protein sequence ID" value="QGY38934.1"/>
    <property type="molecule type" value="Genomic_DNA"/>
</dbReference>
<dbReference type="InterPro" id="IPR000504">
    <property type="entry name" value="RRM_dom"/>
</dbReference>
<gene>
    <name evidence="3" type="ORF">GM415_01870</name>
</gene>
<evidence type="ECO:0000313" key="4">
    <source>
        <dbReference type="Proteomes" id="UP000428328"/>
    </source>
</evidence>
<dbReference type="PROSITE" id="PS50102">
    <property type="entry name" value="RRM"/>
    <property type="match status" value="1"/>
</dbReference>
<dbReference type="CDD" id="cd21608">
    <property type="entry name" value="RRM2_NsCP33_like"/>
    <property type="match status" value="1"/>
</dbReference>
<dbReference type="AlphaFoldDB" id="A0A6I6JMM2"/>
<evidence type="ECO:0000313" key="3">
    <source>
        <dbReference type="EMBL" id="QGY38934.1"/>
    </source>
</evidence>
<dbReference type="InterPro" id="IPR012677">
    <property type="entry name" value="Nucleotide-bd_a/b_plait_sf"/>
</dbReference>
<accession>A0A6I6JMM2</accession>
<keyword evidence="4" id="KW-1185">Reference proteome</keyword>
<dbReference type="InterPro" id="IPR035979">
    <property type="entry name" value="RBD_domain_sf"/>
</dbReference>